<protein>
    <submittedName>
        <fullName evidence="1">Transcriptional regulator</fullName>
    </submittedName>
</protein>
<reference evidence="1" key="1">
    <citation type="submission" date="2018-01" db="EMBL/GenBank/DDBJ databases">
        <title>Comparative genomics of Mycobacterium mucogenicum and Mycobacterium neoaurum clade members emphasizing tRNA and non-coding RNA.</title>
        <authorList>
            <person name="Behra P.R.K."/>
            <person name="Pettersson B.M.F."/>
            <person name="Das S."/>
            <person name="Dasgupta S."/>
            <person name="Kirsebom L.A."/>
        </authorList>
    </citation>
    <scope>NUCLEOTIDE SEQUENCE</scope>
    <source>
        <strain evidence="1">DSM 44124</strain>
    </source>
</reference>
<gene>
    <name evidence="1" type="ORF">C1S78_00290</name>
</gene>
<organism evidence="1">
    <name type="scientific">Mycolicibacterium mucogenicum DSM 44124</name>
    <dbReference type="NCBI Taxonomy" id="1226753"/>
    <lineage>
        <taxon>Bacteria</taxon>
        <taxon>Bacillati</taxon>
        <taxon>Actinomycetota</taxon>
        <taxon>Actinomycetes</taxon>
        <taxon>Mycobacteriales</taxon>
        <taxon>Mycobacteriaceae</taxon>
        <taxon>Mycolicibacterium</taxon>
    </lineage>
</organism>
<name>A0A8H2J9P4_MYCMU</name>
<dbReference type="AlphaFoldDB" id="A0A8H2J9P4"/>
<dbReference type="RefSeq" id="WP_099048594.1">
    <property type="nucleotide sequence ID" value="NZ_ANBS01000004.1"/>
</dbReference>
<sequence>MPNIDPDDVTEYIALPAVDPGMERAGAAAAARRRELDISQRSLAADGIINAGALISFEKGRSWPRERTRLRLEEVLQWPPGTIARIRSGEPVPTTQVPLAPQAQAAPAPPLTNAGEVPLIAQAVVAAVNTLGATADALPAIEDSEFTPWVTQILSDLRQLEAVAASAARLGPVSPPLIKALGLVRARIDELTLLGAKSPTATLGQRLYAARRGANLTIQETALAAGVPEAVVVGAEAEAAVSDQDKELVEKLLLQLV</sequence>
<evidence type="ECO:0000313" key="1">
    <source>
        <dbReference type="EMBL" id="TLH50995.1"/>
    </source>
</evidence>
<accession>A0A8H2J9P4</accession>
<dbReference type="GeneID" id="76723317"/>
<proteinExistence type="predicted"/>
<dbReference type="EMBL" id="POTL01000001">
    <property type="protein sequence ID" value="TLH50995.1"/>
    <property type="molecule type" value="Genomic_DNA"/>
</dbReference>
<comment type="caution">
    <text evidence="1">The sequence shown here is derived from an EMBL/GenBank/DDBJ whole genome shotgun (WGS) entry which is preliminary data.</text>
</comment>